<dbReference type="PANTHER" id="PTHR31008:SF2">
    <property type="entry name" value="COP1-INTERACTING PROTEIN-LIKE PROTEIN"/>
    <property type="match status" value="1"/>
</dbReference>
<reference evidence="1" key="1">
    <citation type="submission" date="2014-07" db="EMBL/GenBank/DDBJ databases">
        <title>Identification of a novel salt tolerance gene in wild soybean by whole-genome sequencing.</title>
        <authorList>
            <person name="Lam H.-M."/>
            <person name="Qi X."/>
            <person name="Li M.-W."/>
            <person name="Liu X."/>
            <person name="Xie M."/>
            <person name="Ni M."/>
            <person name="Xu X."/>
        </authorList>
    </citation>
    <scope>NUCLEOTIDE SEQUENCE [LARGE SCALE GENOMIC DNA]</scope>
    <source>
        <tissue evidence="1">Root</tissue>
    </source>
</reference>
<dbReference type="EMBL" id="KN662375">
    <property type="protein sequence ID" value="KHN13676.1"/>
    <property type="molecule type" value="Genomic_DNA"/>
</dbReference>
<sequence length="74" mass="8464">MFKGRSAGKQERSQRTVESIAEKQGMAFARAVTAGFEIDYISPLMSFAECFGASRMKDARTKFRNLWRRKHETG</sequence>
<protein>
    <submittedName>
        <fullName evidence="1">Uncharacterized protein</fullName>
    </submittedName>
</protein>
<dbReference type="AlphaFoldDB" id="A0A0B2PWH9"/>
<name>A0A0B2PWH9_GLYSO</name>
<accession>A0A0B2PWH9</accession>
<gene>
    <name evidence="1" type="ORF">glysoja_044371</name>
</gene>
<dbReference type="PANTHER" id="PTHR31008">
    <property type="entry name" value="COP1-INTERACTING PROTEIN-RELATED"/>
    <property type="match status" value="1"/>
</dbReference>
<evidence type="ECO:0000313" key="1">
    <source>
        <dbReference type="EMBL" id="KHN13676.1"/>
    </source>
</evidence>
<proteinExistence type="predicted"/>
<dbReference type="Proteomes" id="UP000053555">
    <property type="component" value="Unassembled WGS sequence"/>
</dbReference>
<organism evidence="1">
    <name type="scientific">Glycine soja</name>
    <name type="common">Wild soybean</name>
    <dbReference type="NCBI Taxonomy" id="3848"/>
    <lineage>
        <taxon>Eukaryota</taxon>
        <taxon>Viridiplantae</taxon>
        <taxon>Streptophyta</taxon>
        <taxon>Embryophyta</taxon>
        <taxon>Tracheophyta</taxon>
        <taxon>Spermatophyta</taxon>
        <taxon>Magnoliopsida</taxon>
        <taxon>eudicotyledons</taxon>
        <taxon>Gunneridae</taxon>
        <taxon>Pentapetalae</taxon>
        <taxon>rosids</taxon>
        <taxon>fabids</taxon>
        <taxon>Fabales</taxon>
        <taxon>Fabaceae</taxon>
        <taxon>Papilionoideae</taxon>
        <taxon>50 kb inversion clade</taxon>
        <taxon>NPAAA clade</taxon>
        <taxon>indigoferoid/millettioid clade</taxon>
        <taxon>Phaseoleae</taxon>
        <taxon>Glycine</taxon>
        <taxon>Glycine subgen. Soja</taxon>
    </lineage>
</organism>